<evidence type="ECO:0000313" key="6">
    <source>
        <dbReference type="EMBL" id="RKP07569.1"/>
    </source>
</evidence>
<evidence type="ECO:0000256" key="2">
    <source>
        <dbReference type="ARBA" id="ARBA00022692"/>
    </source>
</evidence>
<feature type="transmembrane region" description="Helical" evidence="5">
    <location>
        <begin position="86"/>
        <end position="106"/>
    </location>
</feature>
<dbReference type="Proteomes" id="UP000271241">
    <property type="component" value="Unassembled WGS sequence"/>
</dbReference>
<organism evidence="6 7">
    <name type="scientific">Thamnocephalis sphaerospora</name>
    <dbReference type="NCBI Taxonomy" id="78915"/>
    <lineage>
        <taxon>Eukaryota</taxon>
        <taxon>Fungi</taxon>
        <taxon>Fungi incertae sedis</taxon>
        <taxon>Zoopagomycota</taxon>
        <taxon>Zoopagomycotina</taxon>
        <taxon>Zoopagomycetes</taxon>
        <taxon>Zoopagales</taxon>
        <taxon>Sigmoideomycetaceae</taxon>
        <taxon>Thamnocephalis</taxon>
    </lineage>
</organism>
<feature type="transmembrane region" description="Helical" evidence="5">
    <location>
        <begin position="52"/>
        <end position="74"/>
    </location>
</feature>
<keyword evidence="3 5" id="KW-1133">Transmembrane helix</keyword>
<protein>
    <submittedName>
        <fullName evidence="6">Tetraspanin/Peripherin</fullName>
    </submittedName>
</protein>
<keyword evidence="4 5" id="KW-0472">Membrane</keyword>
<dbReference type="InterPro" id="IPR018499">
    <property type="entry name" value="Tetraspanin/Peripherin"/>
</dbReference>
<dbReference type="AlphaFoldDB" id="A0A4V1IWH4"/>
<evidence type="ECO:0000256" key="5">
    <source>
        <dbReference type="SAM" id="Phobius"/>
    </source>
</evidence>
<dbReference type="Pfam" id="PF00335">
    <property type="entry name" value="Tetraspanin"/>
    <property type="match status" value="1"/>
</dbReference>
<feature type="transmembrane region" description="Helical" evidence="5">
    <location>
        <begin position="12"/>
        <end position="32"/>
    </location>
</feature>
<sequence length="231" mass="25680">MAIQKSIRMMFLGMNTIFFLAGAASVGVGAYFYTDSSAGSARRNAVVTADDIMSLIAIGSIVLFTALVGYFAYLQPVTRKPLMITFCFAVIGIVVVQVIMGILVWYKTLTMYDGFGSHWRAWDEELRDNFQRLNEHAPCCGFANPTDFAAPSAVCSASTPSTIPGCQATVYTYADSYLRNIYTCIFIFVFIGIFDFFTAVMVVQAASDEERYEKISQKIMVKPGEMRMQFL</sequence>
<keyword evidence="7" id="KW-1185">Reference proteome</keyword>
<comment type="subcellular location">
    <subcellularLocation>
        <location evidence="1">Membrane</location>
        <topology evidence="1">Multi-pass membrane protein</topology>
    </subcellularLocation>
</comment>
<dbReference type="GO" id="GO:0016020">
    <property type="term" value="C:membrane"/>
    <property type="evidence" value="ECO:0007669"/>
    <property type="project" value="UniProtKB-SubCell"/>
</dbReference>
<name>A0A4V1IWH4_9FUNG</name>
<evidence type="ECO:0000313" key="7">
    <source>
        <dbReference type="Proteomes" id="UP000271241"/>
    </source>
</evidence>
<accession>A0A4V1IWH4</accession>
<dbReference type="STRING" id="78915.A0A4V1IWH4"/>
<gene>
    <name evidence="6" type="ORF">THASP1DRAFT_30620</name>
</gene>
<feature type="transmembrane region" description="Helical" evidence="5">
    <location>
        <begin position="180"/>
        <end position="203"/>
    </location>
</feature>
<evidence type="ECO:0000256" key="3">
    <source>
        <dbReference type="ARBA" id="ARBA00022989"/>
    </source>
</evidence>
<keyword evidence="2 5" id="KW-0812">Transmembrane</keyword>
<dbReference type="OrthoDB" id="2279611at2759"/>
<proteinExistence type="predicted"/>
<evidence type="ECO:0000256" key="1">
    <source>
        <dbReference type="ARBA" id="ARBA00004141"/>
    </source>
</evidence>
<dbReference type="PANTHER" id="PTHR19282">
    <property type="entry name" value="TETRASPANIN"/>
    <property type="match status" value="1"/>
</dbReference>
<dbReference type="PANTHER" id="PTHR19282:SF417">
    <property type="entry name" value="TETRASPANIN TSPA-RELATED"/>
    <property type="match status" value="1"/>
</dbReference>
<reference evidence="7" key="1">
    <citation type="journal article" date="2018" name="Nat. Microbiol.">
        <title>Leveraging single-cell genomics to expand the fungal tree of life.</title>
        <authorList>
            <person name="Ahrendt S.R."/>
            <person name="Quandt C.A."/>
            <person name="Ciobanu D."/>
            <person name="Clum A."/>
            <person name="Salamov A."/>
            <person name="Andreopoulos B."/>
            <person name="Cheng J.F."/>
            <person name="Woyke T."/>
            <person name="Pelin A."/>
            <person name="Henrissat B."/>
            <person name="Reynolds N.K."/>
            <person name="Benny G.L."/>
            <person name="Smith M.E."/>
            <person name="James T.Y."/>
            <person name="Grigoriev I.V."/>
        </authorList>
    </citation>
    <scope>NUCLEOTIDE SEQUENCE [LARGE SCALE GENOMIC DNA]</scope>
    <source>
        <strain evidence="7">RSA 1356</strain>
    </source>
</reference>
<dbReference type="EMBL" id="KZ992701">
    <property type="protein sequence ID" value="RKP07569.1"/>
    <property type="molecule type" value="Genomic_DNA"/>
</dbReference>
<evidence type="ECO:0000256" key="4">
    <source>
        <dbReference type="ARBA" id="ARBA00023136"/>
    </source>
</evidence>